<dbReference type="AlphaFoldDB" id="T0ZD83"/>
<accession>T0ZD83</accession>
<gene>
    <name evidence="2" type="ORF">B2A_10073</name>
</gene>
<evidence type="ECO:0000313" key="2">
    <source>
        <dbReference type="EMBL" id="EQD42993.1"/>
    </source>
</evidence>
<dbReference type="EMBL" id="AUZZ01007270">
    <property type="protein sequence ID" value="EQD42993.1"/>
    <property type="molecule type" value="Genomic_DNA"/>
</dbReference>
<proteinExistence type="predicted"/>
<dbReference type="CDD" id="cd10448">
    <property type="entry name" value="GIY-YIG_unchar_3"/>
    <property type="match status" value="1"/>
</dbReference>
<feature type="domain" description="GIY-YIG" evidence="1">
    <location>
        <begin position="3"/>
        <end position="78"/>
    </location>
</feature>
<dbReference type="SUPFAM" id="SSF82771">
    <property type="entry name" value="GIY-YIG endonuclease"/>
    <property type="match status" value="1"/>
</dbReference>
<dbReference type="InterPro" id="IPR000305">
    <property type="entry name" value="GIY-YIG_endonuc"/>
</dbReference>
<protein>
    <submittedName>
        <fullName evidence="2">Excinuclease ABC C subunit domain protein</fullName>
    </submittedName>
</protein>
<reference evidence="2" key="2">
    <citation type="journal article" date="2014" name="ISME J.">
        <title>Microbial stratification in low pH oxic and suboxic macroscopic growths along an acid mine drainage.</title>
        <authorList>
            <person name="Mendez-Garcia C."/>
            <person name="Mesa V."/>
            <person name="Sprenger R.R."/>
            <person name="Richter M."/>
            <person name="Diez M.S."/>
            <person name="Solano J."/>
            <person name="Bargiela R."/>
            <person name="Golyshina O.V."/>
            <person name="Manteca A."/>
            <person name="Ramos J.L."/>
            <person name="Gallego J.R."/>
            <person name="Llorente I."/>
            <person name="Martins Dos Santos V.A."/>
            <person name="Jensen O.N."/>
            <person name="Pelaez A.I."/>
            <person name="Sanchez J."/>
            <person name="Ferrer M."/>
        </authorList>
    </citation>
    <scope>NUCLEOTIDE SEQUENCE</scope>
</reference>
<dbReference type="InterPro" id="IPR035901">
    <property type="entry name" value="GIY-YIG_endonuc_sf"/>
</dbReference>
<reference evidence="2" key="1">
    <citation type="submission" date="2013-08" db="EMBL/GenBank/DDBJ databases">
        <authorList>
            <person name="Mendez C."/>
            <person name="Richter M."/>
            <person name="Ferrer M."/>
            <person name="Sanchez J."/>
        </authorList>
    </citation>
    <scope>NUCLEOTIDE SEQUENCE</scope>
</reference>
<dbReference type="PANTHER" id="PTHR34477:SF5">
    <property type="entry name" value="BSL5627 PROTEIN"/>
    <property type="match status" value="1"/>
</dbReference>
<organism evidence="2">
    <name type="scientific">mine drainage metagenome</name>
    <dbReference type="NCBI Taxonomy" id="410659"/>
    <lineage>
        <taxon>unclassified sequences</taxon>
        <taxon>metagenomes</taxon>
        <taxon>ecological metagenomes</taxon>
    </lineage>
</organism>
<comment type="caution">
    <text evidence="2">The sequence shown here is derived from an EMBL/GenBank/DDBJ whole genome shotgun (WGS) entry which is preliminary data.</text>
</comment>
<dbReference type="Gene3D" id="3.40.1440.10">
    <property type="entry name" value="GIY-YIG endonuclease"/>
    <property type="match status" value="1"/>
</dbReference>
<name>T0ZD83_9ZZZZ</name>
<dbReference type="PROSITE" id="PS50164">
    <property type="entry name" value="GIY_YIG"/>
    <property type="match status" value="1"/>
</dbReference>
<dbReference type="PANTHER" id="PTHR34477">
    <property type="entry name" value="UPF0213 PROTEIN YHBQ"/>
    <property type="match status" value="1"/>
</dbReference>
<dbReference type="Pfam" id="PF01541">
    <property type="entry name" value="GIY-YIG"/>
    <property type="match status" value="1"/>
</dbReference>
<sequence>MSRAYHVYIMASRSRVLYVGVTGNLPRRLREHRLGLLPGFTQRYRVKQLVYLESTLNVTDALAREKQIKGWTRARKIALIESQNPGWQDLAETMHL</sequence>
<dbReference type="InterPro" id="IPR050190">
    <property type="entry name" value="UPF0213_domain"/>
</dbReference>
<evidence type="ECO:0000259" key="1">
    <source>
        <dbReference type="PROSITE" id="PS50164"/>
    </source>
</evidence>